<sequence>MLSLELPPELWLQIFPHLHRNSLSSVSAVCHRFHAISSPLLFARFQYRPGVSLEGSMRGSILTRELERLAFWSSERIAPHVRTCFIGLYGRSITMDAVMPLVVALFEAVSRFTNLRVLSCNFALMTVELPALRLGKLAHLETLQIHGPRLSRPDEPQQASTVIQVRKFCYTDINMPVDARLSSLAMLDPCTLRCMELSAGRGRGLEHFLGDQAAMAACHNLRTLRITFKDTDFTRIHACVAPFPAIRELIVDLHSTCRVDAIPPAPLAPHLDYYKGPAELLPLLLSSAPQTVVISRGSAGAVLDMLRTATGRPDSITALSVPVMLYADVLDGAVLRHLLGLCPQLAHLALDVSADARAPVDNGPTNRNATGTLCEQLATVMRGANALRSLVLVWRLDGGRETVPDRADLEVTLRASVPSLRTVSLSTRWS</sequence>
<organism evidence="2 3">
    <name type="scientific">Mycena maculata</name>
    <dbReference type="NCBI Taxonomy" id="230809"/>
    <lineage>
        <taxon>Eukaryota</taxon>
        <taxon>Fungi</taxon>
        <taxon>Dikarya</taxon>
        <taxon>Basidiomycota</taxon>
        <taxon>Agaricomycotina</taxon>
        <taxon>Agaricomycetes</taxon>
        <taxon>Agaricomycetidae</taxon>
        <taxon>Agaricales</taxon>
        <taxon>Marasmiineae</taxon>
        <taxon>Mycenaceae</taxon>
        <taxon>Mycena</taxon>
    </lineage>
</organism>
<proteinExistence type="predicted"/>
<protein>
    <recommendedName>
        <fullName evidence="1">F-box domain-containing protein</fullName>
    </recommendedName>
</protein>
<feature type="domain" description="F-box" evidence="1">
    <location>
        <begin position="1"/>
        <end position="45"/>
    </location>
</feature>
<reference evidence="2" key="1">
    <citation type="submission" date="2023-03" db="EMBL/GenBank/DDBJ databases">
        <title>Massive genome expansion in bonnet fungi (Mycena s.s.) driven by repeated elements and novel gene families across ecological guilds.</title>
        <authorList>
            <consortium name="Lawrence Berkeley National Laboratory"/>
            <person name="Harder C.B."/>
            <person name="Miyauchi S."/>
            <person name="Viragh M."/>
            <person name="Kuo A."/>
            <person name="Thoen E."/>
            <person name="Andreopoulos B."/>
            <person name="Lu D."/>
            <person name="Skrede I."/>
            <person name="Drula E."/>
            <person name="Henrissat B."/>
            <person name="Morin E."/>
            <person name="Kohler A."/>
            <person name="Barry K."/>
            <person name="LaButti K."/>
            <person name="Morin E."/>
            <person name="Salamov A."/>
            <person name="Lipzen A."/>
            <person name="Mereny Z."/>
            <person name="Hegedus B."/>
            <person name="Baldrian P."/>
            <person name="Stursova M."/>
            <person name="Weitz H."/>
            <person name="Taylor A."/>
            <person name="Grigoriev I.V."/>
            <person name="Nagy L.G."/>
            <person name="Martin F."/>
            <person name="Kauserud H."/>
        </authorList>
    </citation>
    <scope>NUCLEOTIDE SEQUENCE</scope>
    <source>
        <strain evidence="2">CBHHK188m</strain>
    </source>
</reference>
<dbReference type="Proteomes" id="UP001215280">
    <property type="component" value="Unassembled WGS sequence"/>
</dbReference>
<accession>A0AAD7MPV7</accession>
<dbReference type="AlphaFoldDB" id="A0AAD7MPV7"/>
<evidence type="ECO:0000259" key="1">
    <source>
        <dbReference type="PROSITE" id="PS50181"/>
    </source>
</evidence>
<dbReference type="SUPFAM" id="SSF81383">
    <property type="entry name" value="F-box domain"/>
    <property type="match status" value="1"/>
</dbReference>
<dbReference type="EMBL" id="JARJLG010000211">
    <property type="protein sequence ID" value="KAJ7727538.1"/>
    <property type="molecule type" value="Genomic_DNA"/>
</dbReference>
<evidence type="ECO:0000313" key="3">
    <source>
        <dbReference type="Proteomes" id="UP001215280"/>
    </source>
</evidence>
<dbReference type="PROSITE" id="PS50181">
    <property type="entry name" value="FBOX"/>
    <property type="match status" value="1"/>
</dbReference>
<dbReference type="Gene3D" id="3.80.10.10">
    <property type="entry name" value="Ribonuclease Inhibitor"/>
    <property type="match status" value="1"/>
</dbReference>
<keyword evidence="3" id="KW-1185">Reference proteome</keyword>
<dbReference type="InterPro" id="IPR032675">
    <property type="entry name" value="LRR_dom_sf"/>
</dbReference>
<evidence type="ECO:0000313" key="2">
    <source>
        <dbReference type="EMBL" id="KAJ7727538.1"/>
    </source>
</evidence>
<dbReference type="InterPro" id="IPR036047">
    <property type="entry name" value="F-box-like_dom_sf"/>
</dbReference>
<dbReference type="InterPro" id="IPR001810">
    <property type="entry name" value="F-box_dom"/>
</dbReference>
<comment type="caution">
    <text evidence="2">The sequence shown here is derived from an EMBL/GenBank/DDBJ whole genome shotgun (WGS) entry which is preliminary data.</text>
</comment>
<dbReference type="Pfam" id="PF12937">
    <property type="entry name" value="F-box-like"/>
    <property type="match status" value="1"/>
</dbReference>
<name>A0AAD7MPV7_9AGAR</name>
<dbReference type="CDD" id="cd09917">
    <property type="entry name" value="F-box_SF"/>
    <property type="match status" value="1"/>
</dbReference>
<gene>
    <name evidence="2" type="ORF">DFH07DRAFT_1066520</name>
</gene>